<evidence type="ECO:0000313" key="14">
    <source>
        <dbReference type="Proteomes" id="UP001054857"/>
    </source>
</evidence>
<dbReference type="PRINTS" id="PR00258">
    <property type="entry name" value="SPERACTRCPTR"/>
</dbReference>
<evidence type="ECO:0000256" key="2">
    <source>
        <dbReference type="ARBA" id="ARBA00022692"/>
    </source>
</evidence>
<feature type="compositionally biased region" description="Pro residues" evidence="10">
    <location>
        <begin position="4655"/>
        <end position="4692"/>
    </location>
</feature>
<keyword evidence="9" id="KW-0325">Glycoprotein</keyword>
<proteinExistence type="predicted"/>
<comment type="caution">
    <text evidence="13">The sequence shown here is derived from an EMBL/GenBank/DDBJ whole genome shotgun (WGS) entry which is preliminary data.</text>
</comment>
<name>A0AAD3E0H1_9CHLO</name>
<dbReference type="PROSITE" id="PS50287">
    <property type="entry name" value="SRCR_2"/>
    <property type="match status" value="14"/>
</dbReference>
<evidence type="ECO:0000256" key="10">
    <source>
        <dbReference type="SAM" id="MobiDB-lite"/>
    </source>
</evidence>
<dbReference type="SUPFAM" id="SSF49478">
    <property type="entry name" value="Cna protein B-type domain"/>
    <property type="match status" value="1"/>
</dbReference>
<feature type="compositionally biased region" description="Pro residues" evidence="10">
    <location>
        <begin position="4163"/>
        <end position="4644"/>
    </location>
</feature>
<dbReference type="InterPro" id="IPR036706">
    <property type="entry name" value="VOMI_sf"/>
</dbReference>
<dbReference type="PROSITE" id="PS00420">
    <property type="entry name" value="SRCR_1"/>
    <property type="match status" value="1"/>
</dbReference>
<feature type="signal peptide" evidence="11">
    <location>
        <begin position="1"/>
        <end position="25"/>
    </location>
</feature>
<dbReference type="Pfam" id="PF23106">
    <property type="entry name" value="EGF_Teneurin"/>
    <property type="match status" value="1"/>
</dbReference>
<feature type="region of interest" description="Disordered" evidence="10">
    <location>
        <begin position="4145"/>
        <end position="4856"/>
    </location>
</feature>
<evidence type="ECO:0000256" key="9">
    <source>
        <dbReference type="ARBA" id="ARBA00023180"/>
    </source>
</evidence>
<dbReference type="SUPFAM" id="SSF56487">
    <property type="entry name" value="SRCR-like"/>
    <property type="match status" value="14"/>
</dbReference>
<evidence type="ECO:0000256" key="7">
    <source>
        <dbReference type="ARBA" id="ARBA00023157"/>
    </source>
</evidence>
<accession>A0AAD3E0H1</accession>
<keyword evidence="8" id="KW-0675">Receptor</keyword>
<dbReference type="PANTHER" id="PTHR48071:SF18">
    <property type="entry name" value="DELETED IN MALIGNANT BRAIN TUMORS 1 PROTEIN-RELATED"/>
    <property type="match status" value="1"/>
</dbReference>
<feature type="compositionally biased region" description="Gly residues" evidence="10">
    <location>
        <begin position="3069"/>
        <end position="3112"/>
    </location>
</feature>
<feature type="domain" description="SRCR" evidence="12">
    <location>
        <begin position="1019"/>
        <end position="1130"/>
    </location>
</feature>
<dbReference type="Proteomes" id="UP001054857">
    <property type="component" value="Unassembled WGS sequence"/>
</dbReference>
<keyword evidence="14" id="KW-1185">Reference proteome</keyword>
<evidence type="ECO:0000256" key="5">
    <source>
        <dbReference type="ARBA" id="ARBA00022989"/>
    </source>
</evidence>
<feature type="domain" description="SRCR" evidence="12">
    <location>
        <begin position="1472"/>
        <end position="1578"/>
    </location>
</feature>
<keyword evidence="5" id="KW-1133">Transmembrane helix</keyword>
<feature type="compositionally biased region" description="Pro residues" evidence="10">
    <location>
        <begin position="4703"/>
        <end position="4843"/>
    </location>
</feature>
<evidence type="ECO:0000256" key="3">
    <source>
        <dbReference type="ARBA" id="ARBA00022729"/>
    </source>
</evidence>
<gene>
    <name evidence="13" type="ORF">Agub_g13820</name>
</gene>
<feature type="domain" description="SRCR" evidence="12">
    <location>
        <begin position="674"/>
        <end position="776"/>
    </location>
</feature>
<sequence>MVRKSILRVVRALLAICVCAQVGAAQPSILVNEDGSQGRERLLLQGANASAVVVVGNYDSPFWAIVDHGVDFPDTEAKWIWSSPFSEYNTSTNEYFTFIKAFAVGEMINATLYLIADNEADVYLDGELKGSQRGGWYTWDEVMMPIKLVLQPGIHTLSLLGVNYPCYGCNNPAGVLAVLVDDSSSEVIVRTDDSWSWTYNGTEGDIRLVASSGLVPDQQQGVVQILLSRRWVSLQQDSWGLREARAACRQLGWGTGSPVIGAGMRYGSRPEPVYSSWYWYCDWSKNRLADCGGYSWTLSLFAENGTEFNETAGVECRNDPPARDGDLRLLGDNATLSGAGVLQVYFADTWGYFSSWASWDYLDARAACRQLGWETGAALGDAGALYGSAVVVGPVWRLYPYCSWWDTRLVNCSLGGSYEYLEATDARGFNHTAGVQCRNELPGEGQLKLVGSDTPGRGTLLVYHAGAWGAISSSWDWRAARVVCRQLGWTSGDPVTSSKYGSASGRLLRVSLQCEWDSPSLFECPRSSDFEDNGLIPDDYPWLAGVECYNETEAVRLMSGGLDSRANGSGVVQVLYRGVWGAVEHSYWDWRDARVACRQLGWTTGYPVQGAGAVYGIPPGSVYGVGYGCVWNESSLGECNRNNNFDVYTTDSTGFTSLAGVQCVNETDGPEGALRLTAGPTALSGTVEIWYNGSWGSVYQSRSWDWRAARVACRQLGFLNGKPVFNAVYGKSRGPVWLTEVVCNGTEARLTDCQRREFGDYQYWGGHDGDAGVECSNDPDPEEGELRLAGGATANTGQVEVFYNGSWGAVCESSFEVYEAAVVCRQLGYRGTPRVEPLLPGRQRPAFVAWQLAPAWLANLHCVGNESRLMDCPGAETPGQTWGCSAGVGVTCGLDTLPPEGSLRLISPEGNNSRGQLQLLHNGIWGVIDQTGFDWYAARVACRQLGFQSGKPVAYSVYGGGEDLPMWLANLQCAGNESRLVDCPRPYSFLDDWFVYQGNEGHTAGVICSAEPNPPSGSLRLVEGPAPWAGRLEMWSDAAGAWGTLCSNGFTDQAAQVACRQLGYTGGRAVGIGAFHTGASSDVWGMYQPFALNSVVCSGGEGALGECSYAEGAQPGCYWDHSSDAAVWCDAPGTGHVTAPGSVRLLGGPGPWSGRVEVYYNGTWGSVCNGDLTALDAQVVCRQLGYYGGRAAPPTTLQYSYGYDGRSSAPIWLARLGCTGSETALAQCPGVGGLGNGSSWDPQSCGQYHYWSDAAIMCTTAPQGVLLDAPLDSPPQDSEKLGSPLPSRLVCPDDSLPGGLALQVDMPPFEGNEADSAGVVGLCLLCYQDGALLTTLTSDVPYPWSNTATWSNSSCTRDPATGVMPYITAARMRVAGDVNDTASAVDALGVTDVELQCSDGQALSEMGLSNGTWGEWATCPQGTALCGLGLQVNDWRGWGMQDANDDTGVTGLNVSCCALPLGFNAIYGSRRVRLAGGSTPQEGRVEVLSPADNTTWGLVYEEGWDARDAHVVCRELGWKTGIPVGQAGELYGRGLGPLLYIGVDCKGTESSLVNCAVGDWPEPADNYHRGYSAGVICSADPPPNVGTARLIDIPGGQDPLSGVAGRVEVYWNYTWGAVSMGSTWDNKAATVVCRSLGHRWGRAVPARDLVPEPGYPLPVVASSVDCKGDEASLLLCATEGGFQTTFDTYSRYYDAGAICTNDTIPTSGSLRLRYGATPAEGRLEVFLNLTWGRVATSSWQYGGSWPYYFDHADARVACRQLGYSGGGWAVNGAGWSGTNEGPIWLSDLTCAGNETSLLGCLPGSNNNTWFRHDAWWLGSAGAICKQDDPADGTLRLVGSSPSTGRLEVAVGGMWGTVDPTGWGWKESLVACRALGFKSALDMGSGVGEVPQTGTTTTSFSLPVWLSGVKCNGSETSLASCQGGTSYGPPSGVTYGQPNSYGRLLLRCSQQEPPTPLSVRLTGSPVPYMGRLEVYWAGSWGTISRSTYYGGFDASFGGVEAAVACRMLGYEPLHGNTSDVLHGDSFGEPYSLIPVHYQPFACSGTETSLWDCPGYAGPTNHTRLGVLNGEYWSESDSHSNDVGLACKPPPNDPARYSPPPRPPPGPPSPPKPSPPSPSPSLPLSPPSPPSGPLPPPPPSPQPPSPPRPPRQPPSPPQSPPQPSPPPPPPSPPPSPPAPPPPPPAFEVLSASPGLLPLAGGTLTVAGRFEVWPSEELVTFTCVFALTDASGGSKAVTSNYTAERPSVSALLCPAPVARSSAAYLQLSIARSPARPGMGGLQEVVAYPEVVRYYAPCPADCNDHGSCRLGVCSCSEGWTGEDCGTPVPVFAINGLQNGPSNGGRQVLMERSPWTAQPLLANPIPATWLLSTDLPGITINPTTGQLDWPAAVAPDTSASPRLVTLTAVSYAGKVATYSFYISVVPSYGIRELRLPGGSRAAPGSRIAILGRLGWSQAAIAAGTDASSSLPSLPVLVLVRQTSQLGSSSSSSSSGFQVLRTNSSSADSAFTLELLVPQSSMGSLDVFALHPAATLDDTAPSPSPADDLPLFQRRTQLSVPFIAAAINRDAGNTSSQLDPRFAQPTLSLGPGSSAQLGEFARLVGSLEDLTSLAVTVRTRLVSFSGPPPSLTVNATLAAPPAPLCTSNSSSNSSSPAICQGVQDATASSAPGSAALQLQVASALVPGSGAAELELVFTLRGGASNATATLLLRVLVDSARVELAADPAGRLSVVLPPRGGTNLHLTITNNGNIASGPLQLPAMPAGGSWLSPTTPLPLASLDPGASASLDFWVAVPSTAHLGDSFTVSTTLYSSVTPGSVSLAFELAVASEPLGNLEVTVVDEYTTYDPAQPRVAGARLVVWSQDGSTMIASGMTGANGTFTFANLTAGYTYAVDAFAANHTSARRTVTITGGARSLRIFLSRSAVRASFAVIPTSFQEVVDIVVNVEYLTFVPMPVVRVEPPLLYVEDMLASRTLQLRIINTGLVAASNVRLNVPVNSPYYTLGFLGARWLQQENVTMDEPADIMVTSSATSSNSTAVIDLSSDNLYVQLGRLPAISTLLLELAVADRNMGGSGAGNSTGGTAEGGSGSTGDTSGTGGGSGGEDGGSGSGGTGGSSGGEDDSGTDVCGWSAQLDLAWWDPCDPGSDRGTAVSIISRTFNPKCVTSCCDSTFVQDMTVYSPPSSGANIGPSTSSTYSVLKWDLCNECATDWFDVGLCLAKDIIAPWSKPAGQLIDIVRRVYGMMKKAGAVRRSLFETSAGVGALEGNSQLPSPALPGKHSSSLLAIAHTPAATTATTAAPVAREGAAQVADQKQQRSLIELSKMQQLWDEDGDNGAPVVVQAAVYDQLEEGSDPWVTRRSLLDIPGIPGGLSGPSEMIVDIIKDKTIGKLPYIGCLLDPLLDCLGFWDYLQDKVGDVLSALGDFAASQGIPIPTTGHHRRSLSADPSSSSGAGCSRSPATTLQPLAPALVIPLDVALRPPSPLEVLGVQTTAAINSTSSSTENASARRRLQNGGTLYVPPEQRQSHIMESPAGQEVIRWAAAIVNLHAAGAEMWGLEHYMEWMNPEFPADVEAQWRAAWEAATSDASPSGVLVDWGAEAPQLLGEHFAPLVNATARQALIDRWNATFAQQPGSSNSSSSNSSQPGTINLELVQRAQQTYLAETLAALDQGYASVFDAVDQSISTLIAPYVAGTAGGGATCARVVVQLSQQLVLTRQAFEASLQLDNSGGASSLSNVTVQLTAWVKDTGEAAGNAFAVGLPAIEGMTTDDSGLVLPAGGVSSMRWLLVPREAAALQADTWYYVGGQVTYIPGPGLPAEVLPLEPADVRVSPEGRLEVRHYIEKDVQGDNPFTPAVEPSVPAALVTLLHNVGSGVAWGLAMQSLQPRIVENDKGLMISFNIVNVTVNGLPAPAALQASVGDMQPGSTSMVQWWITASLQGTFSGINATFSSRNPLNDPTLSTVTNVTLYDLLHLVHLGGVADDGLPDMLVSAHSGSTTPAAIHSSRDGAILPVSVVPSAALTNISTGGPSGALTLTIRVDGTQLTVPPVSAGGSTGSGWQYLRISSPPALQPSSSWVLRSATVAPASVGVAVAAAVGQSGGAKLNLPYNAWASYRVYGSDAAAQDYVHILYDGYSLTGETVLTLAFELASQLPSESQTPPPSPQVASASPPLRPPEPAPTPSANPLPPNPPSPQLPSPPSPLPPSPSPPPPPSPHPPPPSPSPSPPPSPPSPLPPSPSPPPPPSPSPPPPSPSPPPPPSPSPPPPPSPSPPPPPSPSPPPPPSPSPPPPSPSPPPPPSPSPPPPPSPSPPPPPSPSPPPPSPSPPPPPSPSPPPPSPSPPPPPSPSPPPPPSPSPPPPPSPSPPPPPSPSPPPPPSPSPPPPPSPSPPPPPSPSPPPPPSPSPPPPPSPSPPPPPSPSPPPPPSPSPPPPPSPSPPPPPSPSPPPPPSPSPPPPPSPSPPPPSPSPPPPPSPSPPPPPSPSPPPPSPSPPPPPSPSPPPPPSPSPPPPPSPSPPSPPSPSPPPPPSPSPPPPPSPSPPPPPSPTPPPPPSPSPPPPSPSPPPPPSPSPPSPPSPSPPPPPSPSPPPPPSPSPPPPPSPPPLPPPSPPPQPPPSPVPPSPSPPSPPPSSPPSPQPPSPPSPPPPPHPSPPPSESPASPLEPGTPGNPPDAPPSIPEPPSMPPPRSPKPPRSPPKPPRPPPKAAKAPKTPKAPKLPPSPPAPPRLPMSPQPPPQQPPSPPPPPPSPSPPPPSPSPSPPSPSLPPPSPPPPSPEPPLKPATPPPPKKGNKKSPPPPPPSPSPSPPSPSLPPPSPPPPSPEPPLKPATPPPPKKGNKKSPPPPNQQSPRPPPKAPKSPKAPKAPKTSG</sequence>
<feature type="domain" description="SRCR" evidence="12">
    <location>
        <begin position="206"/>
        <end position="317"/>
    </location>
</feature>
<dbReference type="GO" id="GO:0016020">
    <property type="term" value="C:membrane"/>
    <property type="evidence" value="ECO:0007669"/>
    <property type="project" value="UniProtKB-SubCell"/>
</dbReference>
<dbReference type="FunFam" id="3.10.250.10:FF:000016">
    <property type="entry name" value="Scavenger receptor cysteine-rich protein type 12"/>
    <property type="match status" value="3"/>
</dbReference>
<keyword evidence="3 11" id="KW-0732">Signal</keyword>
<keyword evidence="6" id="KW-0472">Membrane</keyword>
<feature type="region of interest" description="Disordered" evidence="10">
    <location>
        <begin position="1268"/>
        <end position="1288"/>
    </location>
</feature>
<feature type="domain" description="SRCR" evidence="12">
    <location>
        <begin position="786"/>
        <end position="893"/>
    </location>
</feature>
<feature type="region of interest" description="Disordered" evidence="10">
    <location>
        <begin position="3429"/>
        <end position="3452"/>
    </location>
</feature>
<evidence type="ECO:0000259" key="12">
    <source>
        <dbReference type="PROSITE" id="PS50287"/>
    </source>
</evidence>
<dbReference type="InterPro" id="IPR005515">
    <property type="entry name" value="VOMI"/>
</dbReference>
<dbReference type="PANTHER" id="PTHR48071">
    <property type="entry name" value="SRCR DOMAIN-CONTAINING PROTEIN"/>
    <property type="match status" value="1"/>
</dbReference>
<dbReference type="SUPFAM" id="SSF51092">
    <property type="entry name" value="Vitelline membrane outer protein-I (VMO-I)"/>
    <property type="match status" value="1"/>
</dbReference>
<dbReference type="Gene3D" id="2.60.120.260">
    <property type="entry name" value="Galactose-binding domain-like"/>
    <property type="match status" value="1"/>
</dbReference>
<evidence type="ECO:0000256" key="6">
    <source>
        <dbReference type="ARBA" id="ARBA00023136"/>
    </source>
</evidence>
<reference evidence="13 14" key="1">
    <citation type="journal article" date="2021" name="Sci. Rep.">
        <title>Genome sequencing of the multicellular alga Astrephomene provides insights into convergent evolution of germ-soma differentiation.</title>
        <authorList>
            <person name="Yamashita S."/>
            <person name="Yamamoto K."/>
            <person name="Matsuzaki R."/>
            <person name="Suzuki S."/>
            <person name="Yamaguchi H."/>
            <person name="Hirooka S."/>
            <person name="Minakuchi Y."/>
            <person name="Miyagishima S."/>
            <person name="Kawachi M."/>
            <person name="Toyoda A."/>
            <person name="Nozaki H."/>
        </authorList>
    </citation>
    <scope>NUCLEOTIDE SEQUENCE [LARGE SCALE GENOMIC DNA]</scope>
    <source>
        <strain evidence="13 14">NIES-4017</strain>
    </source>
</reference>
<feature type="domain" description="SRCR" evidence="12">
    <location>
        <begin position="327"/>
        <end position="438"/>
    </location>
</feature>
<protein>
    <recommendedName>
        <fullName evidence="12">SRCR domain-containing protein</fullName>
    </recommendedName>
</protein>
<dbReference type="Pfam" id="PF03762">
    <property type="entry name" value="VOMI"/>
    <property type="match status" value="1"/>
</dbReference>
<comment type="subcellular location">
    <subcellularLocation>
        <location evidence="1">Membrane</location>
        <topology evidence="1">Single-pass membrane protein</topology>
    </subcellularLocation>
</comment>
<feature type="domain" description="SRCR" evidence="12">
    <location>
        <begin position="1834"/>
        <end position="1948"/>
    </location>
</feature>
<dbReference type="Gene3D" id="3.10.250.10">
    <property type="entry name" value="SRCR-like domain"/>
    <property type="match status" value="14"/>
</dbReference>
<keyword evidence="4" id="KW-0677">Repeat</keyword>
<dbReference type="Gene3D" id="2.10.25.10">
    <property type="entry name" value="Laminin"/>
    <property type="match status" value="1"/>
</dbReference>
<keyword evidence="2" id="KW-0812">Transmembrane</keyword>
<evidence type="ECO:0000256" key="8">
    <source>
        <dbReference type="ARBA" id="ARBA00023170"/>
    </source>
</evidence>
<dbReference type="Pfam" id="PF00530">
    <property type="entry name" value="SRCR"/>
    <property type="match status" value="13"/>
</dbReference>
<feature type="domain" description="SRCR" evidence="12">
    <location>
        <begin position="1958"/>
        <end position="2086"/>
    </location>
</feature>
<feature type="chain" id="PRO_5042116523" description="SRCR domain-containing protein" evidence="11">
    <location>
        <begin position="26"/>
        <end position="4856"/>
    </location>
</feature>
<feature type="compositionally biased region" description="Low complexity" evidence="10">
    <location>
        <begin position="3437"/>
        <end position="3452"/>
    </location>
</feature>
<dbReference type="InterPro" id="IPR001190">
    <property type="entry name" value="SRCR"/>
</dbReference>
<evidence type="ECO:0000256" key="1">
    <source>
        <dbReference type="ARBA" id="ARBA00004167"/>
    </source>
</evidence>
<feature type="region of interest" description="Disordered" evidence="10">
    <location>
        <begin position="3069"/>
        <end position="3118"/>
    </location>
</feature>
<feature type="region of interest" description="Disordered" evidence="10">
    <location>
        <begin position="2073"/>
        <end position="2186"/>
    </location>
</feature>
<evidence type="ECO:0000256" key="11">
    <source>
        <dbReference type="SAM" id="SignalP"/>
    </source>
</evidence>
<feature type="domain" description="SRCR" evidence="12">
    <location>
        <begin position="447"/>
        <end position="549"/>
    </location>
</feature>
<feature type="compositionally biased region" description="Pro residues" evidence="10">
    <location>
        <begin position="2086"/>
        <end position="2183"/>
    </location>
</feature>
<dbReference type="PRINTS" id="PR01217">
    <property type="entry name" value="PRICHEXTENSN"/>
</dbReference>
<organism evidence="13 14">
    <name type="scientific">Astrephomene gubernaculifera</name>
    <dbReference type="NCBI Taxonomy" id="47775"/>
    <lineage>
        <taxon>Eukaryota</taxon>
        <taxon>Viridiplantae</taxon>
        <taxon>Chlorophyta</taxon>
        <taxon>core chlorophytes</taxon>
        <taxon>Chlorophyceae</taxon>
        <taxon>CS clade</taxon>
        <taxon>Chlamydomonadales</taxon>
        <taxon>Astrephomenaceae</taxon>
        <taxon>Astrephomene</taxon>
    </lineage>
</organism>
<feature type="domain" description="SRCR" evidence="12">
    <location>
        <begin position="555"/>
        <end position="664"/>
    </location>
</feature>
<dbReference type="EMBL" id="BMAR01000049">
    <property type="protein sequence ID" value="GFR51389.1"/>
    <property type="molecule type" value="Genomic_DNA"/>
</dbReference>
<feature type="domain" description="SRCR" evidence="12">
    <location>
        <begin position="1591"/>
        <end position="1700"/>
    </location>
</feature>
<evidence type="ECO:0000313" key="13">
    <source>
        <dbReference type="EMBL" id="GFR51389.1"/>
    </source>
</evidence>
<dbReference type="SMART" id="SM00202">
    <property type="entry name" value="SR"/>
    <property type="match status" value="14"/>
</dbReference>
<evidence type="ECO:0000256" key="4">
    <source>
        <dbReference type="ARBA" id="ARBA00022737"/>
    </source>
</evidence>
<keyword evidence="7" id="KW-1015">Disulfide bond</keyword>
<dbReference type="FunFam" id="3.10.250.10:FF:000007">
    <property type="entry name" value="Soluble scavenger receptor cysteine-rich domain-containing protein SSC5D"/>
    <property type="match status" value="1"/>
</dbReference>
<feature type="domain" description="SRCR" evidence="12">
    <location>
        <begin position="1710"/>
        <end position="1825"/>
    </location>
</feature>
<dbReference type="Gene3D" id="2.60.40.1120">
    <property type="entry name" value="Carboxypeptidase-like, regulatory domain"/>
    <property type="match status" value="1"/>
</dbReference>
<feature type="domain" description="SRCR" evidence="12">
    <location>
        <begin position="903"/>
        <end position="1009"/>
    </location>
</feature>
<feature type="domain" description="SRCR" evidence="12">
    <location>
        <begin position="1143"/>
        <end position="1259"/>
    </location>
</feature>
<dbReference type="Gene3D" id="2.100.10.20">
    <property type="entry name" value="Vitelline membrane outer layer protein I (VOMI)"/>
    <property type="match status" value="1"/>
</dbReference>
<dbReference type="InterPro" id="IPR036772">
    <property type="entry name" value="SRCR-like_dom_sf"/>
</dbReference>